<sequence length="83" mass="9187">MTSSTVVPIELSSYGKSEVTDEISKTAVKPFEDILQQDIQSKEDTTSSKTTSKASKNSNVLGNSEDSPMERRMTHLIQPNLRL</sequence>
<feature type="region of interest" description="Disordered" evidence="1">
    <location>
        <begin position="38"/>
        <end position="83"/>
    </location>
</feature>
<accession>A0AAV7H1A4</accession>
<feature type="compositionally biased region" description="Low complexity" evidence="1">
    <location>
        <begin position="47"/>
        <end position="58"/>
    </location>
</feature>
<comment type="caution">
    <text evidence="2">The sequence shown here is derived from an EMBL/GenBank/DDBJ whole genome shotgun (WGS) entry which is preliminary data.</text>
</comment>
<keyword evidence="3" id="KW-1185">Reference proteome</keyword>
<evidence type="ECO:0000313" key="3">
    <source>
        <dbReference type="Proteomes" id="UP000775213"/>
    </source>
</evidence>
<proteinExistence type="predicted"/>
<name>A0AAV7H1A4_DENCH</name>
<protein>
    <submittedName>
        <fullName evidence="2">Uncharacterized protein</fullName>
    </submittedName>
</protein>
<dbReference type="AlphaFoldDB" id="A0AAV7H1A4"/>
<evidence type="ECO:0000256" key="1">
    <source>
        <dbReference type="SAM" id="MobiDB-lite"/>
    </source>
</evidence>
<evidence type="ECO:0000313" key="2">
    <source>
        <dbReference type="EMBL" id="KAH0461567.1"/>
    </source>
</evidence>
<gene>
    <name evidence="2" type="ORF">IEQ34_009142</name>
</gene>
<dbReference type="Proteomes" id="UP000775213">
    <property type="component" value="Unassembled WGS sequence"/>
</dbReference>
<reference evidence="2 3" key="1">
    <citation type="journal article" date="2021" name="Hortic Res">
        <title>Chromosome-scale assembly of the Dendrobium chrysotoxum genome enhances the understanding of orchid evolution.</title>
        <authorList>
            <person name="Zhang Y."/>
            <person name="Zhang G.Q."/>
            <person name="Zhang D."/>
            <person name="Liu X.D."/>
            <person name="Xu X.Y."/>
            <person name="Sun W.H."/>
            <person name="Yu X."/>
            <person name="Zhu X."/>
            <person name="Wang Z.W."/>
            <person name="Zhao X."/>
            <person name="Zhong W.Y."/>
            <person name="Chen H."/>
            <person name="Yin W.L."/>
            <person name="Huang T."/>
            <person name="Niu S.C."/>
            <person name="Liu Z.J."/>
        </authorList>
    </citation>
    <scope>NUCLEOTIDE SEQUENCE [LARGE SCALE GENOMIC DNA]</scope>
    <source>
        <strain evidence="2">Lindl</strain>
    </source>
</reference>
<dbReference type="EMBL" id="JAGFBR010000009">
    <property type="protein sequence ID" value="KAH0461567.1"/>
    <property type="molecule type" value="Genomic_DNA"/>
</dbReference>
<organism evidence="2 3">
    <name type="scientific">Dendrobium chrysotoxum</name>
    <name type="common">Orchid</name>
    <dbReference type="NCBI Taxonomy" id="161865"/>
    <lineage>
        <taxon>Eukaryota</taxon>
        <taxon>Viridiplantae</taxon>
        <taxon>Streptophyta</taxon>
        <taxon>Embryophyta</taxon>
        <taxon>Tracheophyta</taxon>
        <taxon>Spermatophyta</taxon>
        <taxon>Magnoliopsida</taxon>
        <taxon>Liliopsida</taxon>
        <taxon>Asparagales</taxon>
        <taxon>Orchidaceae</taxon>
        <taxon>Epidendroideae</taxon>
        <taxon>Malaxideae</taxon>
        <taxon>Dendrobiinae</taxon>
        <taxon>Dendrobium</taxon>
    </lineage>
</organism>